<accession>A0A0F9XNU9</accession>
<feature type="transmembrane region" description="Helical" evidence="6">
    <location>
        <begin position="30"/>
        <end position="49"/>
    </location>
</feature>
<dbReference type="GO" id="GO:0042773">
    <property type="term" value="P:ATP synthesis coupled electron transport"/>
    <property type="evidence" value="ECO:0007669"/>
    <property type="project" value="InterPro"/>
</dbReference>
<feature type="transmembrane region" description="Helical" evidence="6">
    <location>
        <begin position="308"/>
        <end position="335"/>
    </location>
</feature>
<dbReference type="GO" id="GO:0008137">
    <property type="term" value="F:NADH dehydrogenase (ubiquinone) activity"/>
    <property type="evidence" value="ECO:0007669"/>
    <property type="project" value="InterPro"/>
</dbReference>
<feature type="transmembrane region" description="Helical" evidence="6">
    <location>
        <begin position="274"/>
        <end position="296"/>
    </location>
</feature>
<feature type="transmembrane region" description="Helical" evidence="6">
    <location>
        <begin position="402"/>
        <end position="423"/>
    </location>
</feature>
<name>A0A0F9XNU9_9ZZZZ</name>
<feature type="transmembrane region" description="Helical" evidence="6">
    <location>
        <begin position="69"/>
        <end position="95"/>
    </location>
</feature>
<protein>
    <recommendedName>
        <fullName evidence="7">NADH:quinone oxidoreductase/Mrp antiporter transmembrane domain-containing protein</fullName>
    </recommendedName>
</protein>
<feature type="transmembrane region" description="Helical" evidence="6">
    <location>
        <begin position="368"/>
        <end position="390"/>
    </location>
</feature>
<feature type="transmembrane region" description="Helical" evidence="6">
    <location>
        <begin position="459"/>
        <end position="479"/>
    </location>
</feature>
<dbReference type="Pfam" id="PF00361">
    <property type="entry name" value="Proton_antipo_M"/>
    <property type="match status" value="1"/>
</dbReference>
<dbReference type="PRINTS" id="PR01437">
    <property type="entry name" value="NUOXDRDTASE4"/>
</dbReference>
<dbReference type="InterPro" id="IPR001750">
    <property type="entry name" value="ND/Mrp_TM"/>
</dbReference>
<feature type="transmembrane region" description="Helical" evidence="6">
    <location>
        <begin position="162"/>
        <end position="184"/>
    </location>
</feature>
<gene>
    <name evidence="8" type="ORF">LCGC14_0194020</name>
</gene>
<evidence type="ECO:0000313" key="8">
    <source>
        <dbReference type="EMBL" id="KKN93903.1"/>
    </source>
</evidence>
<reference evidence="8" key="1">
    <citation type="journal article" date="2015" name="Nature">
        <title>Complex archaea that bridge the gap between prokaryotes and eukaryotes.</title>
        <authorList>
            <person name="Spang A."/>
            <person name="Saw J.H."/>
            <person name="Jorgensen S.L."/>
            <person name="Zaremba-Niedzwiedzka K."/>
            <person name="Martijn J."/>
            <person name="Lind A.E."/>
            <person name="van Eijk R."/>
            <person name="Schleper C."/>
            <person name="Guy L."/>
            <person name="Ettema T.J."/>
        </authorList>
    </citation>
    <scope>NUCLEOTIDE SEQUENCE</scope>
</reference>
<feature type="domain" description="NADH:quinone oxidoreductase/Mrp antiporter transmembrane" evidence="7">
    <location>
        <begin position="128"/>
        <end position="413"/>
    </location>
</feature>
<comment type="subcellular location">
    <subcellularLocation>
        <location evidence="1">Cell membrane</location>
        <topology evidence="1">Multi-pass membrane protein</topology>
    </subcellularLocation>
</comment>
<evidence type="ECO:0000256" key="1">
    <source>
        <dbReference type="ARBA" id="ARBA00004651"/>
    </source>
</evidence>
<feature type="transmembrane region" description="Helical" evidence="6">
    <location>
        <begin position="6"/>
        <end position="23"/>
    </location>
</feature>
<feature type="transmembrane region" description="Helical" evidence="6">
    <location>
        <begin position="132"/>
        <end position="150"/>
    </location>
</feature>
<dbReference type="NCBIfam" id="NF009306">
    <property type="entry name" value="PRK12663.1"/>
    <property type="match status" value="1"/>
</dbReference>
<keyword evidence="3 6" id="KW-0812">Transmembrane</keyword>
<keyword evidence="5 6" id="KW-0472">Membrane</keyword>
<dbReference type="InterPro" id="IPR050586">
    <property type="entry name" value="CPA3_Na-H_Antiporter_D"/>
</dbReference>
<dbReference type="PANTHER" id="PTHR42703">
    <property type="entry name" value="NADH DEHYDROGENASE"/>
    <property type="match status" value="1"/>
</dbReference>
<sequence>MRPEVALPVLLPLLSGAISLLFWRSRPMQRFVAVAGNVALFIVSIWLFISTLSDGYVTMQMGSWPAPFGITLIADTLSAVMILMTGIIGLAMGIYSLASTGRGHEKFGYYPLMHLLLAGVAGAFLTGDIFNLYVWFEVMLVASFALLILGGERAQMEGAIKYVTLNMLASVIFLTAIGLLYGMVGTLNMADIALRLNEAEHQGMVEVLAVMFMVAFGIKAAAFPLFFWLPASYHTPPVAVSALFAGLLTKVGVYSLFRVFTLMFDQSMGYLQDIMLWGAAFTMVTGVLGAAAQYEFRRILSFHIVSQIGYMILGLALYTPLAIAGGVFAIVHNIIVKTNLFLISGITHRLQGTYQLKKMGGLYRERPWLAVAFFVSAFSLAGIPPLSGFFAKFVIVRAGIEAEAYVVTGIALAVGLMTLYSMVKIWNEVFWKSLPEENHVPETATPMGDDGRLLKPSLWMMYLPVVVLAMFSLLIGVFAEPVMLVMTIISDQLFEPSGYIEAVMGVAASGEDALLEPAVSGADDVEADAGEDVP</sequence>
<dbReference type="InterPro" id="IPR003918">
    <property type="entry name" value="NADH_UbQ_OxRdtase"/>
</dbReference>
<dbReference type="PANTHER" id="PTHR42703:SF1">
    <property type="entry name" value="NA(+)_H(+) ANTIPORTER SUBUNIT D1"/>
    <property type="match status" value="1"/>
</dbReference>
<dbReference type="GO" id="GO:0005886">
    <property type="term" value="C:plasma membrane"/>
    <property type="evidence" value="ECO:0007669"/>
    <property type="project" value="UniProtKB-SubCell"/>
</dbReference>
<keyword evidence="2" id="KW-1003">Cell membrane</keyword>
<feature type="transmembrane region" description="Helical" evidence="6">
    <location>
        <begin position="240"/>
        <end position="262"/>
    </location>
</feature>
<feature type="transmembrane region" description="Helical" evidence="6">
    <location>
        <begin position="107"/>
        <end position="126"/>
    </location>
</feature>
<evidence type="ECO:0000256" key="4">
    <source>
        <dbReference type="ARBA" id="ARBA00022989"/>
    </source>
</evidence>
<keyword evidence="4 6" id="KW-1133">Transmembrane helix</keyword>
<evidence type="ECO:0000256" key="3">
    <source>
        <dbReference type="ARBA" id="ARBA00022692"/>
    </source>
</evidence>
<comment type="caution">
    <text evidence="8">The sequence shown here is derived from an EMBL/GenBank/DDBJ whole genome shotgun (WGS) entry which is preliminary data.</text>
</comment>
<evidence type="ECO:0000256" key="6">
    <source>
        <dbReference type="SAM" id="Phobius"/>
    </source>
</evidence>
<proteinExistence type="predicted"/>
<dbReference type="AlphaFoldDB" id="A0A0F9XNU9"/>
<evidence type="ECO:0000256" key="5">
    <source>
        <dbReference type="ARBA" id="ARBA00023136"/>
    </source>
</evidence>
<dbReference type="EMBL" id="LAZR01000083">
    <property type="protein sequence ID" value="KKN93903.1"/>
    <property type="molecule type" value="Genomic_DNA"/>
</dbReference>
<organism evidence="8">
    <name type="scientific">marine sediment metagenome</name>
    <dbReference type="NCBI Taxonomy" id="412755"/>
    <lineage>
        <taxon>unclassified sequences</taxon>
        <taxon>metagenomes</taxon>
        <taxon>ecological metagenomes</taxon>
    </lineage>
</organism>
<evidence type="ECO:0000256" key="2">
    <source>
        <dbReference type="ARBA" id="ARBA00022475"/>
    </source>
</evidence>
<feature type="transmembrane region" description="Helical" evidence="6">
    <location>
        <begin position="204"/>
        <end position="228"/>
    </location>
</feature>
<evidence type="ECO:0000259" key="7">
    <source>
        <dbReference type="Pfam" id="PF00361"/>
    </source>
</evidence>